<accession>A0A212JNX3</accession>
<dbReference type="GO" id="GO:0006302">
    <property type="term" value="P:double-strand break repair"/>
    <property type="evidence" value="ECO:0007669"/>
    <property type="project" value="TreeGrafter"/>
</dbReference>
<dbReference type="AlphaFoldDB" id="A0A212JNX3"/>
<dbReference type="InterPro" id="IPR026866">
    <property type="entry name" value="CR006_AAA"/>
</dbReference>
<organism evidence="2">
    <name type="scientific">uncultured delta proteobacterium</name>
    <dbReference type="NCBI Taxonomy" id="34034"/>
    <lineage>
        <taxon>Bacteria</taxon>
        <taxon>Deltaproteobacteria</taxon>
        <taxon>environmental samples</taxon>
    </lineage>
</organism>
<dbReference type="Gene3D" id="3.40.50.300">
    <property type="entry name" value="P-loop containing nucleotide triphosphate hydrolases"/>
    <property type="match status" value="1"/>
</dbReference>
<dbReference type="PANTHER" id="PTHR32182:SF22">
    <property type="entry name" value="ATP-DEPENDENT ENDONUCLEASE, OLD FAMILY-RELATED"/>
    <property type="match status" value="1"/>
</dbReference>
<dbReference type="SUPFAM" id="SSF52540">
    <property type="entry name" value="P-loop containing nucleoside triphosphate hydrolases"/>
    <property type="match status" value="1"/>
</dbReference>
<dbReference type="GO" id="GO:0000731">
    <property type="term" value="P:DNA synthesis involved in DNA repair"/>
    <property type="evidence" value="ECO:0007669"/>
    <property type="project" value="TreeGrafter"/>
</dbReference>
<gene>
    <name evidence="2" type="ORF">KL86DPRO_11900</name>
</gene>
<dbReference type="EMBL" id="FLUQ01000001">
    <property type="protein sequence ID" value="SBW01112.1"/>
    <property type="molecule type" value="Genomic_DNA"/>
</dbReference>
<name>A0A212JNX3_9DELT</name>
<protein>
    <recommendedName>
        <fullName evidence="1">Protein CR006 P-loop domain-containing protein</fullName>
    </recommendedName>
</protein>
<dbReference type="Pfam" id="PF13166">
    <property type="entry name" value="AAA_13"/>
    <property type="match status" value="1"/>
</dbReference>
<dbReference type="InterPro" id="IPR027417">
    <property type="entry name" value="P-loop_NTPase"/>
</dbReference>
<evidence type="ECO:0000313" key="2">
    <source>
        <dbReference type="EMBL" id="SBW01112.1"/>
    </source>
</evidence>
<feature type="domain" description="Protein CR006 P-loop" evidence="1">
    <location>
        <begin position="333"/>
        <end position="694"/>
    </location>
</feature>
<evidence type="ECO:0000259" key="1">
    <source>
        <dbReference type="Pfam" id="PF13166"/>
    </source>
</evidence>
<reference evidence="2" key="1">
    <citation type="submission" date="2016-04" db="EMBL/GenBank/DDBJ databases">
        <authorList>
            <person name="Evans L.H."/>
            <person name="Alamgir A."/>
            <person name="Owens N."/>
            <person name="Weber N.D."/>
            <person name="Virtaneva K."/>
            <person name="Barbian K."/>
            <person name="Babar A."/>
            <person name="Rosenke K."/>
        </authorList>
    </citation>
    <scope>NUCLEOTIDE SEQUENCE</scope>
    <source>
        <strain evidence="2">86</strain>
    </source>
</reference>
<proteinExistence type="predicted"/>
<dbReference type="PANTHER" id="PTHR32182">
    <property type="entry name" value="DNA REPLICATION AND REPAIR PROTEIN RECF"/>
    <property type="match status" value="1"/>
</dbReference>
<sequence>MDDILASLNTWFSERPQWLQIAANRLFQQPDLTEADVTDFASLCQQEANGQLSKTTYSFPGTTFTQGKVGSLRLCSISDVEGINALAPKKPLEFGRENITVVYGSNGSGKSGYVRLLKHICGAREAGTLHHNVYETESVPQKVRISFEQNGALENHLWCGQGPCEQLNSVDIFDNSFSKFFISSEDEVSYEPQVLSFFSLLILTCEKVALALDVQATQHPSKKPNIPTDKKATPEGIWYESISTKITPCDIDKFCSFGSADDMEEKLLQQRLAEQAPAEKARQLRQQKQYADALVQDVEQCMELFSNENLKKIITAKIKAVRKKCAADAAAGKVFSGGELTGIGSDVWRELWEAARNYSTAFAYKEVDYPNVSDNSRCVLCHQELTPEAKERLLSFENFVKGEMQREASDAAKEYAIASQTVEALPSLEAIKTKIGAAGISQTELVTQMVDFFTQLQTMKNQLPKIDSEESIPAPMPSPKWADEIKTHSKTLGELAAKYEEDSKSDKREENKKKLTSLQARKWLSEHRAAIDEEVHRLKLLNQIQEAKKTTSTKALSQKKGELAEVLITEAFVQRFNEELKKLGAYRIKVELIKSKVSKGRVLHKLQLKGASRASLTEVLSEGESRIVSIAAFLADVTSKSSQAPFIFDDPISSLDQAYEEAVVKRLVELSQSKQVIVFTHRLSLLGTVKHFAEKKSIKATVVSIRSTDWGTGEPAPIPLSQGDIKTALNTLMNARYQDVKKASTNGEFELVEVLLKSMCSEFRVLVERSIENDLLCGVVQRFLRPVYTLKLKELPKLKNTDCSFLDSLMTKYSGFEHSQPTESPIELPSQEELLTDMTALKDWREEYTKRLVPVAQE</sequence>